<organism evidence="1">
    <name type="scientific">uncultured Caudovirales phage</name>
    <dbReference type="NCBI Taxonomy" id="2100421"/>
    <lineage>
        <taxon>Viruses</taxon>
        <taxon>Duplodnaviria</taxon>
        <taxon>Heunggongvirae</taxon>
        <taxon>Uroviricota</taxon>
        <taxon>Caudoviricetes</taxon>
        <taxon>Peduoviridae</taxon>
        <taxon>Maltschvirus</taxon>
        <taxon>Maltschvirus maltsch</taxon>
    </lineage>
</organism>
<sequence>MHIKLISETFKGDDGKIEREIIKTLGLDPDRPKAENDKILKEINDMLDTVPPLVNRFEFDGKEWGFMPNLQKITTNEFIDLEQYIKDGKQLHRIASILYRPIVKQNILKDAINTIFFDKELYAIEKYEGTKYADTLKHIDFRIVLGAMFFFSSLGKELSDATNTYIQKETKKKKKIVSKS</sequence>
<name>A0A6J5N959_9CAUD</name>
<gene>
    <name evidence="1" type="ORF">UFOVP639_19</name>
</gene>
<evidence type="ECO:0000313" key="1">
    <source>
        <dbReference type="EMBL" id="CAB4153663.1"/>
    </source>
</evidence>
<accession>A0A6J5N959</accession>
<proteinExistence type="predicted"/>
<protein>
    <submittedName>
        <fullName evidence="1">Uncharacterized protein</fullName>
    </submittedName>
</protein>
<reference evidence="1" key="1">
    <citation type="submission" date="2020-04" db="EMBL/GenBank/DDBJ databases">
        <authorList>
            <person name="Chiriac C."/>
            <person name="Salcher M."/>
            <person name="Ghai R."/>
            <person name="Kavagutti S V."/>
        </authorList>
    </citation>
    <scope>NUCLEOTIDE SEQUENCE</scope>
</reference>
<dbReference type="EMBL" id="LR796603">
    <property type="protein sequence ID" value="CAB4153663.1"/>
    <property type="molecule type" value="Genomic_DNA"/>
</dbReference>